<evidence type="ECO:0000313" key="3">
    <source>
        <dbReference type="Proteomes" id="UP001328107"/>
    </source>
</evidence>
<evidence type="ECO:0000256" key="1">
    <source>
        <dbReference type="SAM" id="MobiDB-lite"/>
    </source>
</evidence>
<evidence type="ECO:0000313" key="2">
    <source>
        <dbReference type="EMBL" id="GMR43205.1"/>
    </source>
</evidence>
<organism evidence="2 3">
    <name type="scientific">Pristionchus mayeri</name>
    <dbReference type="NCBI Taxonomy" id="1317129"/>
    <lineage>
        <taxon>Eukaryota</taxon>
        <taxon>Metazoa</taxon>
        <taxon>Ecdysozoa</taxon>
        <taxon>Nematoda</taxon>
        <taxon>Chromadorea</taxon>
        <taxon>Rhabditida</taxon>
        <taxon>Rhabditina</taxon>
        <taxon>Diplogasteromorpha</taxon>
        <taxon>Diplogasteroidea</taxon>
        <taxon>Neodiplogasteridae</taxon>
        <taxon>Pristionchus</taxon>
    </lineage>
</organism>
<keyword evidence="3" id="KW-1185">Reference proteome</keyword>
<name>A0AAN5CEU5_9BILA</name>
<feature type="non-terminal residue" evidence="2">
    <location>
        <position position="143"/>
    </location>
</feature>
<protein>
    <submittedName>
        <fullName evidence="2">Uncharacterized protein</fullName>
    </submittedName>
</protein>
<dbReference type="EMBL" id="BTRK01000003">
    <property type="protein sequence ID" value="GMR43205.1"/>
    <property type="molecule type" value="Genomic_DNA"/>
</dbReference>
<feature type="region of interest" description="Disordered" evidence="1">
    <location>
        <begin position="63"/>
        <end position="98"/>
    </location>
</feature>
<comment type="caution">
    <text evidence="2">The sequence shown here is derived from an EMBL/GenBank/DDBJ whole genome shotgun (WGS) entry which is preliminary data.</text>
</comment>
<feature type="compositionally biased region" description="Basic and acidic residues" evidence="1">
    <location>
        <begin position="67"/>
        <end position="82"/>
    </location>
</feature>
<dbReference type="Proteomes" id="UP001328107">
    <property type="component" value="Unassembled WGS sequence"/>
</dbReference>
<sequence length="143" mass="15985">MNRETCNFNAHHAFVTFSPLQGSLVGDKCRLPRLFQRHENRYSSVGNVSNAVSRVGHRGTVLFLSSESRRSPQNETSSRSDDASTPVQEAGPLRPRFSFSLSRPARRIVRPSVHRIRGERSGSTQGIPACLVMMDELYVTTPE</sequence>
<accession>A0AAN5CEU5</accession>
<gene>
    <name evidence="2" type="ORF">PMAYCL1PPCAC_13400</name>
</gene>
<reference evidence="3" key="1">
    <citation type="submission" date="2022-10" db="EMBL/GenBank/DDBJ databases">
        <title>Genome assembly of Pristionchus species.</title>
        <authorList>
            <person name="Yoshida K."/>
            <person name="Sommer R.J."/>
        </authorList>
    </citation>
    <scope>NUCLEOTIDE SEQUENCE [LARGE SCALE GENOMIC DNA]</scope>
    <source>
        <strain evidence="3">RS5460</strain>
    </source>
</reference>
<proteinExistence type="predicted"/>
<dbReference type="AlphaFoldDB" id="A0AAN5CEU5"/>